<reference evidence="1 2" key="1">
    <citation type="journal article" date="2017" name="Curr. Biol.">
        <title>The Evolution of Venom by Co-option of Single-Copy Genes.</title>
        <authorList>
            <person name="Martinson E.O."/>
            <person name="Mrinalini"/>
            <person name="Kelkar Y.D."/>
            <person name="Chang C.H."/>
            <person name="Werren J.H."/>
        </authorList>
    </citation>
    <scope>NUCLEOTIDE SEQUENCE [LARGE SCALE GENOMIC DNA]</scope>
    <source>
        <strain evidence="1 2">Alberta</strain>
        <tissue evidence="1">Whole body</tissue>
    </source>
</reference>
<dbReference type="EMBL" id="NNAY01000631">
    <property type="protein sequence ID" value="OXU27306.1"/>
    <property type="molecule type" value="Genomic_DNA"/>
</dbReference>
<evidence type="ECO:0000313" key="1">
    <source>
        <dbReference type="EMBL" id="OXU27306.1"/>
    </source>
</evidence>
<dbReference type="AlphaFoldDB" id="A0A232F903"/>
<name>A0A232F903_9HYME</name>
<proteinExistence type="predicted"/>
<protein>
    <submittedName>
        <fullName evidence="1">Uncharacterized protein</fullName>
    </submittedName>
</protein>
<accession>A0A232F903</accession>
<organism evidence="1 2">
    <name type="scientific">Trichomalopsis sarcophagae</name>
    <dbReference type="NCBI Taxonomy" id="543379"/>
    <lineage>
        <taxon>Eukaryota</taxon>
        <taxon>Metazoa</taxon>
        <taxon>Ecdysozoa</taxon>
        <taxon>Arthropoda</taxon>
        <taxon>Hexapoda</taxon>
        <taxon>Insecta</taxon>
        <taxon>Pterygota</taxon>
        <taxon>Neoptera</taxon>
        <taxon>Endopterygota</taxon>
        <taxon>Hymenoptera</taxon>
        <taxon>Apocrita</taxon>
        <taxon>Proctotrupomorpha</taxon>
        <taxon>Chalcidoidea</taxon>
        <taxon>Pteromalidae</taxon>
        <taxon>Pteromalinae</taxon>
        <taxon>Trichomalopsis</taxon>
    </lineage>
</organism>
<gene>
    <name evidence="1" type="ORF">TSAR_003190</name>
</gene>
<evidence type="ECO:0000313" key="2">
    <source>
        <dbReference type="Proteomes" id="UP000215335"/>
    </source>
</evidence>
<comment type="caution">
    <text evidence="1">The sequence shown here is derived from an EMBL/GenBank/DDBJ whole genome shotgun (WGS) entry which is preliminary data.</text>
</comment>
<dbReference type="Proteomes" id="UP000215335">
    <property type="component" value="Unassembled WGS sequence"/>
</dbReference>
<sequence length="99" mass="11235">MSAVFMAGYRLSPIRTYAGKTGIYFGVIQCLIFAVKRRSALFVGLKSQWITKVISMYFCILNANFEGRLPKSGQTAKVRKCRLFVTKAVLIYTVRIEND</sequence>
<keyword evidence="2" id="KW-1185">Reference proteome</keyword>